<evidence type="ECO:0000313" key="6">
    <source>
        <dbReference type="Proteomes" id="UP001165069"/>
    </source>
</evidence>
<evidence type="ECO:0000256" key="1">
    <source>
        <dbReference type="ARBA" id="ARBA00023015"/>
    </source>
</evidence>
<accession>A0ABQ5QDX5</accession>
<keyword evidence="2" id="KW-0238">DNA-binding</keyword>
<dbReference type="EMBL" id="BSDE01000002">
    <property type="protein sequence ID" value="GLH72863.1"/>
    <property type="molecule type" value="Genomic_DNA"/>
</dbReference>
<dbReference type="InterPro" id="IPR050204">
    <property type="entry name" value="AraC_XylS_family_regulators"/>
</dbReference>
<proteinExistence type="predicted"/>
<dbReference type="InterPro" id="IPR018060">
    <property type="entry name" value="HTH_AraC"/>
</dbReference>
<sequence>MPGRPEIPVAFRGLYEGPLLSVREYRCHACRSGPGPEEESDANTLILMRQGAFCRHFGRQKATADVNQAVFFSKGSTYQVSHPADCGDRGTVFAVAPRVLRDIVRELDPSVDERPDQPFAFVSGPCESSVFWRHRELVQRLEAGTGALEPFWVDVTALQIVADTLEAAFAQAGHPRRSRREGTEADHANLAEAAKVHLAAHLGERLTLDEVARAVHASPFHFARVFQQRTGVSIHRYLTLLRLRASLERLAGGEEDLTALALDLGFSSHSHFADAFRREFGRTPSEVRKHASLRTLREMSKNLEV</sequence>
<evidence type="ECO:0000259" key="4">
    <source>
        <dbReference type="PROSITE" id="PS01124"/>
    </source>
</evidence>
<dbReference type="SMART" id="SM00342">
    <property type="entry name" value="HTH_ARAC"/>
    <property type="match status" value="1"/>
</dbReference>
<dbReference type="PROSITE" id="PS01124">
    <property type="entry name" value="HTH_ARAC_FAMILY_2"/>
    <property type="match status" value="1"/>
</dbReference>
<dbReference type="InterPro" id="IPR018062">
    <property type="entry name" value="HTH_AraC-typ_CS"/>
</dbReference>
<evidence type="ECO:0000256" key="2">
    <source>
        <dbReference type="ARBA" id="ARBA00023125"/>
    </source>
</evidence>
<dbReference type="Pfam" id="PF12833">
    <property type="entry name" value="HTH_18"/>
    <property type="match status" value="1"/>
</dbReference>
<evidence type="ECO:0000256" key="3">
    <source>
        <dbReference type="ARBA" id="ARBA00023163"/>
    </source>
</evidence>
<dbReference type="Proteomes" id="UP001165069">
    <property type="component" value="Unassembled WGS sequence"/>
</dbReference>
<gene>
    <name evidence="5" type="ORF">GETHLI_13650</name>
</gene>
<dbReference type="PRINTS" id="PR00032">
    <property type="entry name" value="HTHARAC"/>
</dbReference>
<organism evidence="5 6">
    <name type="scientific">Geothrix limicola</name>
    <dbReference type="NCBI Taxonomy" id="2927978"/>
    <lineage>
        <taxon>Bacteria</taxon>
        <taxon>Pseudomonadati</taxon>
        <taxon>Acidobacteriota</taxon>
        <taxon>Holophagae</taxon>
        <taxon>Holophagales</taxon>
        <taxon>Holophagaceae</taxon>
        <taxon>Geothrix</taxon>
    </lineage>
</organism>
<dbReference type="SUPFAM" id="SSF46689">
    <property type="entry name" value="Homeodomain-like"/>
    <property type="match status" value="2"/>
</dbReference>
<keyword evidence="6" id="KW-1185">Reference proteome</keyword>
<dbReference type="PANTHER" id="PTHR46796">
    <property type="entry name" value="HTH-TYPE TRANSCRIPTIONAL ACTIVATOR RHAS-RELATED"/>
    <property type="match status" value="1"/>
</dbReference>
<name>A0ABQ5QDX5_9BACT</name>
<keyword evidence="1" id="KW-0805">Transcription regulation</keyword>
<dbReference type="PROSITE" id="PS00041">
    <property type="entry name" value="HTH_ARAC_FAMILY_1"/>
    <property type="match status" value="1"/>
</dbReference>
<dbReference type="PANTHER" id="PTHR46796:SF12">
    <property type="entry name" value="HTH-TYPE DNA-BINDING TRANSCRIPTIONAL ACTIVATOR EUTR"/>
    <property type="match status" value="1"/>
</dbReference>
<evidence type="ECO:0000313" key="5">
    <source>
        <dbReference type="EMBL" id="GLH72863.1"/>
    </source>
</evidence>
<dbReference type="Gene3D" id="1.10.10.60">
    <property type="entry name" value="Homeodomain-like"/>
    <property type="match status" value="1"/>
</dbReference>
<feature type="domain" description="HTH araC/xylS-type" evidence="4">
    <location>
        <begin position="192"/>
        <end position="290"/>
    </location>
</feature>
<dbReference type="RefSeq" id="WP_285573074.1">
    <property type="nucleotide sequence ID" value="NZ_BSDE01000002.1"/>
</dbReference>
<keyword evidence="3" id="KW-0804">Transcription</keyword>
<dbReference type="InterPro" id="IPR009057">
    <property type="entry name" value="Homeodomain-like_sf"/>
</dbReference>
<protein>
    <recommendedName>
        <fullName evidence="4">HTH araC/xylS-type domain-containing protein</fullName>
    </recommendedName>
</protein>
<reference evidence="5 6" key="1">
    <citation type="journal article" date="2023" name="Antonie Van Leeuwenhoek">
        <title>Mesoterricola silvestris gen. nov., sp. nov., Mesoterricola sediminis sp. nov., Geothrix oryzae sp. nov., Geothrix edaphica sp. nov., Geothrix rubra sp. nov., and Geothrix limicola sp. nov., six novel members of Acidobacteriota isolated from soils.</title>
        <authorList>
            <person name="Itoh H."/>
            <person name="Sugisawa Y."/>
            <person name="Mise K."/>
            <person name="Xu Z."/>
            <person name="Kuniyasu M."/>
            <person name="Ushijima N."/>
            <person name="Kawano K."/>
            <person name="Kobayashi E."/>
            <person name="Shiratori Y."/>
            <person name="Masuda Y."/>
            <person name="Senoo K."/>
        </authorList>
    </citation>
    <scope>NUCLEOTIDE SEQUENCE [LARGE SCALE GENOMIC DNA]</scope>
    <source>
        <strain evidence="5 6">Red804</strain>
    </source>
</reference>
<comment type="caution">
    <text evidence="5">The sequence shown here is derived from an EMBL/GenBank/DDBJ whole genome shotgun (WGS) entry which is preliminary data.</text>
</comment>
<dbReference type="InterPro" id="IPR020449">
    <property type="entry name" value="Tscrpt_reg_AraC-type_HTH"/>
</dbReference>